<dbReference type="AlphaFoldDB" id="A0A2S6GBV4"/>
<evidence type="ECO:0000313" key="3">
    <source>
        <dbReference type="Proteomes" id="UP000239203"/>
    </source>
</evidence>
<reference evidence="2 3" key="1">
    <citation type="submission" date="2018-02" db="EMBL/GenBank/DDBJ databases">
        <title>Genomic Encyclopedia of Archaeal and Bacterial Type Strains, Phase II (KMG-II): from individual species to whole genera.</title>
        <authorList>
            <person name="Goeker M."/>
        </authorList>
    </citation>
    <scope>NUCLEOTIDE SEQUENCE [LARGE SCALE GENOMIC DNA]</scope>
    <source>
        <strain evidence="2 3">YU 961-1</strain>
    </source>
</reference>
<name>A0A2S6GBV4_9PSEU</name>
<gene>
    <name evidence="2" type="ORF">CLV40_13952</name>
</gene>
<keyword evidence="1" id="KW-0732">Signal</keyword>
<feature type="signal peptide" evidence="1">
    <location>
        <begin position="1"/>
        <end position="20"/>
    </location>
</feature>
<dbReference type="PROSITE" id="PS51257">
    <property type="entry name" value="PROKAR_LIPOPROTEIN"/>
    <property type="match status" value="1"/>
</dbReference>
<protein>
    <recommendedName>
        <fullName evidence="4">Lipoprotein</fullName>
    </recommendedName>
</protein>
<organism evidence="2 3">
    <name type="scientific">Actinokineospora auranticolor</name>
    <dbReference type="NCBI Taxonomy" id="155976"/>
    <lineage>
        <taxon>Bacteria</taxon>
        <taxon>Bacillati</taxon>
        <taxon>Actinomycetota</taxon>
        <taxon>Actinomycetes</taxon>
        <taxon>Pseudonocardiales</taxon>
        <taxon>Pseudonocardiaceae</taxon>
        <taxon>Actinokineospora</taxon>
    </lineage>
</organism>
<evidence type="ECO:0000313" key="2">
    <source>
        <dbReference type="EMBL" id="PPK61755.1"/>
    </source>
</evidence>
<accession>A0A2S6GBV4</accession>
<evidence type="ECO:0008006" key="4">
    <source>
        <dbReference type="Google" id="ProtNLM"/>
    </source>
</evidence>
<keyword evidence="3" id="KW-1185">Reference proteome</keyword>
<proteinExistence type="predicted"/>
<sequence>MRRAVLALSTCLLVVSGCSGTDGSATNQGNLGPEPALGPGADINDKQFLDLPLDFYQPTREQNDLIVKAQLVLVNKCMARFGFEPIPSTTEDTPRMTDARYGINVAAEVQQYGYHRVPEQVHKSSGGKKPSEAEQNILTGRGQSVHNGVPVPPGGCLAEARSTMSGVKTDAESYDENVAIGLKGESMDRLRSDSRVRAAYAKWTECMKQSGFDYRDPWAANNDSQWTGESANKEEVRTALADLACRRQADVNNVSYAVDTAYQKQSIEKNAEVLRAQRALLENVLRKAGEIVGG</sequence>
<dbReference type="OrthoDB" id="4800194at2"/>
<dbReference type="EMBL" id="PTIX01000039">
    <property type="protein sequence ID" value="PPK61755.1"/>
    <property type="molecule type" value="Genomic_DNA"/>
</dbReference>
<comment type="caution">
    <text evidence="2">The sequence shown here is derived from an EMBL/GenBank/DDBJ whole genome shotgun (WGS) entry which is preliminary data.</text>
</comment>
<dbReference type="Proteomes" id="UP000239203">
    <property type="component" value="Unassembled WGS sequence"/>
</dbReference>
<evidence type="ECO:0000256" key="1">
    <source>
        <dbReference type="SAM" id="SignalP"/>
    </source>
</evidence>
<feature type="chain" id="PRO_5038902430" description="Lipoprotein" evidence="1">
    <location>
        <begin position="21"/>
        <end position="294"/>
    </location>
</feature>
<dbReference type="RefSeq" id="WP_146108399.1">
    <property type="nucleotide sequence ID" value="NZ_CP154825.1"/>
</dbReference>